<evidence type="ECO:0000256" key="10">
    <source>
        <dbReference type="ARBA" id="ARBA00023049"/>
    </source>
</evidence>
<keyword evidence="7 14" id="KW-0378">Hydrolase</keyword>
<dbReference type="CDD" id="cd06161">
    <property type="entry name" value="S2P-M50_SpoIVFB"/>
    <property type="match status" value="1"/>
</dbReference>
<dbReference type="InterPro" id="IPR046342">
    <property type="entry name" value="CBS_dom_sf"/>
</dbReference>
<feature type="transmembrane region" description="Helical" evidence="12">
    <location>
        <begin position="158"/>
        <end position="178"/>
    </location>
</feature>
<dbReference type="InterPro" id="IPR008915">
    <property type="entry name" value="Peptidase_M50"/>
</dbReference>
<keyword evidence="5 12" id="KW-0812">Transmembrane</keyword>
<gene>
    <name evidence="14" type="primary">spoIVFB</name>
    <name evidence="14" type="ORF">DEAC_c21800</name>
</gene>
<feature type="transmembrane region" description="Helical" evidence="12">
    <location>
        <begin position="17"/>
        <end position="42"/>
    </location>
</feature>
<dbReference type="PANTHER" id="PTHR39188">
    <property type="entry name" value="MEMBRANE-ASSOCIATED ZINC METALLOPROTEASE M50B"/>
    <property type="match status" value="1"/>
</dbReference>
<feature type="transmembrane region" description="Helical" evidence="12">
    <location>
        <begin position="121"/>
        <end position="138"/>
    </location>
</feature>
<evidence type="ECO:0000256" key="1">
    <source>
        <dbReference type="ARBA" id="ARBA00001947"/>
    </source>
</evidence>
<keyword evidence="11 12" id="KW-0472">Membrane</keyword>
<organism evidence="14 15">
    <name type="scientific">Desulfosporosinus acididurans</name>
    <dbReference type="NCBI Taxonomy" id="476652"/>
    <lineage>
        <taxon>Bacteria</taxon>
        <taxon>Bacillati</taxon>
        <taxon>Bacillota</taxon>
        <taxon>Clostridia</taxon>
        <taxon>Eubacteriales</taxon>
        <taxon>Desulfitobacteriaceae</taxon>
        <taxon>Desulfosporosinus</taxon>
    </lineage>
</organism>
<evidence type="ECO:0000256" key="2">
    <source>
        <dbReference type="ARBA" id="ARBA00004141"/>
    </source>
</evidence>
<dbReference type="EC" id="3.4.24.-" evidence="14"/>
<evidence type="ECO:0000256" key="6">
    <source>
        <dbReference type="ARBA" id="ARBA00022723"/>
    </source>
</evidence>
<name>A0A0J1IN76_9FIRM</name>
<evidence type="ECO:0000259" key="13">
    <source>
        <dbReference type="Pfam" id="PF02163"/>
    </source>
</evidence>
<keyword evidence="4" id="KW-0645">Protease</keyword>
<dbReference type="GO" id="GO:0016020">
    <property type="term" value="C:membrane"/>
    <property type="evidence" value="ECO:0007669"/>
    <property type="project" value="UniProtKB-SubCell"/>
</dbReference>
<comment type="cofactor">
    <cofactor evidence="1">
        <name>Zn(2+)</name>
        <dbReference type="ChEBI" id="CHEBI:29105"/>
    </cofactor>
</comment>
<keyword evidence="15" id="KW-1185">Reference proteome</keyword>
<dbReference type="Pfam" id="PF02163">
    <property type="entry name" value="Peptidase_M50"/>
    <property type="match status" value="2"/>
</dbReference>
<keyword evidence="10" id="KW-0482">Metalloprotease</keyword>
<feature type="transmembrane region" description="Helical" evidence="12">
    <location>
        <begin position="84"/>
        <end position="101"/>
    </location>
</feature>
<evidence type="ECO:0000256" key="12">
    <source>
        <dbReference type="SAM" id="Phobius"/>
    </source>
</evidence>
<evidence type="ECO:0000256" key="4">
    <source>
        <dbReference type="ARBA" id="ARBA00022670"/>
    </source>
</evidence>
<dbReference type="GO" id="GO:0006508">
    <property type="term" value="P:proteolysis"/>
    <property type="evidence" value="ECO:0007669"/>
    <property type="project" value="UniProtKB-KW"/>
</dbReference>
<comment type="caution">
    <text evidence="14">The sequence shown here is derived from an EMBL/GenBank/DDBJ whole genome shotgun (WGS) entry which is preliminary data.</text>
</comment>
<dbReference type="EMBL" id="LDZY01000006">
    <property type="protein sequence ID" value="KLU66141.1"/>
    <property type="molecule type" value="Genomic_DNA"/>
</dbReference>
<keyword evidence="6" id="KW-0479">Metal-binding</keyword>
<proteinExistence type="inferred from homology"/>
<dbReference type="STRING" id="476652.DEAC_c21800"/>
<evidence type="ECO:0000256" key="5">
    <source>
        <dbReference type="ARBA" id="ARBA00022692"/>
    </source>
</evidence>
<evidence type="ECO:0000313" key="14">
    <source>
        <dbReference type="EMBL" id="KLU66141.1"/>
    </source>
</evidence>
<feature type="transmembrane region" description="Helical" evidence="12">
    <location>
        <begin position="54"/>
        <end position="72"/>
    </location>
</feature>
<dbReference type="RefSeq" id="WP_047810021.1">
    <property type="nucleotide sequence ID" value="NZ_LDZY01000006.1"/>
</dbReference>
<evidence type="ECO:0000256" key="9">
    <source>
        <dbReference type="ARBA" id="ARBA00022989"/>
    </source>
</evidence>
<feature type="domain" description="Peptidase M50" evidence="13">
    <location>
        <begin position="33"/>
        <end position="100"/>
    </location>
</feature>
<dbReference type="PATRIC" id="fig|476652.3.peg.2259"/>
<sequence>MELFKVFGISLRIHPTFFLFLAIYGVLGLAAQALLIFALVLGHELSHLLTARAYGFRVVGLELFPFGGAAYCDDLFEGRKIEESIMALAGPAFNIVLVFAAQGLRWQGIWTGDFADDFVRYNLWLAVFNLFPVLPLDGGRIMRALWADAFGFVRTTKFLAWAGKGLGVLLTLYGIFLLSKGQFSEGPLTFIILGGFFWLAGSKEISAAHITFLRQLTHKKEELLKKGLMRSKWLTVQPNTPLVRIVEEFTPDRYTLISLTKEGMDLEKILTETDVLEGMLREGIRFPVGKLDKKIS</sequence>
<dbReference type="AlphaFoldDB" id="A0A0J1IN76"/>
<comment type="similarity">
    <text evidence="3">Belongs to the peptidase M50B family.</text>
</comment>
<evidence type="ECO:0000256" key="11">
    <source>
        <dbReference type="ARBA" id="ARBA00023136"/>
    </source>
</evidence>
<evidence type="ECO:0000256" key="8">
    <source>
        <dbReference type="ARBA" id="ARBA00022833"/>
    </source>
</evidence>
<dbReference type="GO" id="GO:0008237">
    <property type="term" value="F:metallopeptidase activity"/>
    <property type="evidence" value="ECO:0007669"/>
    <property type="project" value="UniProtKB-KW"/>
</dbReference>
<dbReference type="Proteomes" id="UP000036356">
    <property type="component" value="Unassembled WGS sequence"/>
</dbReference>
<evidence type="ECO:0000256" key="7">
    <source>
        <dbReference type="ARBA" id="ARBA00022801"/>
    </source>
</evidence>
<keyword evidence="8" id="KW-0862">Zinc</keyword>
<reference evidence="14 15" key="1">
    <citation type="submission" date="2015-06" db="EMBL/GenBank/DDBJ databases">
        <title>Draft genome of the moderately acidophilic sulfate reducer Candidatus Desulfosporosinus acididurans strain M1.</title>
        <authorList>
            <person name="Poehlein A."/>
            <person name="Petzsch P."/>
            <person name="Johnson B.D."/>
            <person name="Schloemann M."/>
            <person name="Daniel R."/>
            <person name="Muehling M."/>
        </authorList>
    </citation>
    <scope>NUCLEOTIDE SEQUENCE [LARGE SCALE GENOMIC DNA]</scope>
    <source>
        <strain evidence="14 15">M1</strain>
    </source>
</reference>
<comment type="subcellular location">
    <subcellularLocation>
        <location evidence="2">Membrane</location>
        <topology evidence="2">Multi-pass membrane protein</topology>
    </subcellularLocation>
</comment>
<dbReference type="SUPFAM" id="SSF54631">
    <property type="entry name" value="CBS-domain pair"/>
    <property type="match status" value="1"/>
</dbReference>
<accession>A0A0J1IN76</accession>
<protein>
    <submittedName>
        <fullName evidence="14">Stage IV sporulation protein FB</fullName>
        <ecNumber evidence="14">3.4.24.-</ecNumber>
    </submittedName>
</protein>
<dbReference type="GO" id="GO:0046872">
    <property type="term" value="F:metal ion binding"/>
    <property type="evidence" value="ECO:0007669"/>
    <property type="project" value="UniProtKB-KW"/>
</dbReference>
<feature type="transmembrane region" description="Helical" evidence="12">
    <location>
        <begin position="190"/>
        <end position="213"/>
    </location>
</feature>
<evidence type="ECO:0000313" key="15">
    <source>
        <dbReference type="Proteomes" id="UP000036356"/>
    </source>
</evidence>
<keyword evidence="9 12" id="KW-1133">Transmembrane helix</keyword>
<dbReference type="PANTHER" id="PTHR39188:SF3">
    <property type="entry name" value="STAGE IV SPORULATION PROTEIN FB"/>
    <property type="match status" value="1"/>
</dbReference>
<feature type="domain" description="Peptidase M50" evidence="13">
    <location>
        <begin position="121"/>
        <end position="153"/>
    </location>
</feature>
<evidence type="ECO:0000256" key="3">
    <source>
        <dbReference type="ARBA" id="ARBA00007931"/>
    </source>
</evidence>